<dbReference type="PROSITE" id="PS50112">
    <property type="entry name" value="PAS"/>
    <property type="match status" value="1"/>
</dbReference>
<dbReference type="CDD" id="cd00130">
    <property type="entry name" value="PAS"/>
    <property type="match status" value="1"/>
</dbReference>
<dbReference type="InterPro" id="IPR018060">
    <property type="entry name" value="HTH_AraC"/>
</dbReference>
<evidence type="ECO:0000313" key="6">
    <source>
        <dbReference type="EMBL" id="TCD03883.1"/>
    </source>
</evidence>
<gene>
    <name evidence="6" type="ORF">EZ437_08025</name>
</gene>
<dbReference type="NCBIfam" id="TIGR00229">
    <property type="entry name" value="sensory_box"/>
    <property type="match status" value="1"/>
</dbReference>
<keyword evidence="7" id="KW-1185">Reference proteome</keyword>
<feature type="domain" description="HTH araC/xylS-type" evidence="4">
    <location>
        <begin position="180"/>
        <end position="278"/>
    </location>
</feature>
<evidence type="ECO:0000256" key="3">
    <source>
        <dbReference type="ARBA" id="ARBA00023163"/>
    </source>
</evidence>
<evidence type="ECO:0000259" key="4">
    <source>
        <dbReference type="PROSITE" id="PS01124"/>
    </source>
</evidence>
<accession>A0A4R0NV22</accession>
<dbReference type="SUPFAM" id="SSF46689">
    <property type="entry name" value="Homeodomain-like"/>
    <property type="match status" value="1"/>
</dbReference>
<reference evidence="6 7" key="1">
    <citation type="submission" date="2019-02" db="EMBL/GenBank/DDBJ databases">
        <title>Pedobacter sp. RP-1-14 sp. nov., isolated from Arctic soil.</title>
        <authorList>
            <person name="Dahal R.H."/>
        </authorList>
    </citation>
    <scope>NUCLEOTIDE SEQUENCE [LARGE SCALE GENOMIC DNA]</scope>
    <source>
        <strain evidence="6 7">RP-1-14</strain>
    </source>
</reference>
<dbReference type="InterPro" id="IPR000014">
    <property type="entry name" value="PAS"/>
</dbReference>
<organism evidence="6 7">
    <name type="scientific">Pedobacter psychroterrae</name>
    <dbReference type="NCBI Taxonomy" id="2530453"/>
    <lineage>
        <taxon>Bacteria</taxon>
        <taxon>Pseudomonadati</taxon>
        <taxon>Bacteroidota</taxon>
        <taxon>Sphingobacteriia</taxon>
        <taxon>Sphingobacteriales</taxon>
        <taxon>Sphingobacteriaceae</taxon>
        <taxon>Pedobacter</taxon>
    </lineage>
</organism>
<dbReference type="InterPro" id="IPR035965">
    <property type="entry name" value="PAS-like_dom_sf"/>
</dbReference>
<dbReference type="Proteomes" id="UP000293347">
    <property type="component" value="Unassembled WGS sequence"/>
</dbReference>
<dbReference type="OrthoDB" id="1522284at2"/>
<dbReference type="Gene3D" id="1.10.10.60">
    <property type="entry name" value="Homeodomain-like"/>
    <property type="match status" value="1"/>
</dbReference>
<comment type="caution">
    <text evidence="6">The sequence shown here is derived from an EMBL/GenBank/DDBJ whole genome shotgun (WGS) entry which is preliminary data.</text>
</comment>
<evidence type="ECO:0000259" key="5">
    <source>
        <dbReference type="PROSITE" id="PS50112"/>
    </source>
</evidence>
<evidence type="ECO:0000313" key="7">
    <source>
        <dbReference type="Proteomes" id="UP000293347"/>
    </source>
</evidence>
<dbReference type="SMART" id="SM00342">
    <property type="entry name" value="HTH_ARAC"/>
    <property type="match status" value="1"/>
</dbReference>
<dbReference type="SUPFAM" id="SSF55785">
    <property type="entry name" value="PYP-like sensor domain (PAS domain)"/>
    <property type="match status" value="1"/>
</dbReference>
<dbReference type="Pfam" id="PF08447">
    <property type="entry name" value="PAS_3"/>
    <property type="match status" value="1"/>
</dbReference>
<dbReference type="EMBL" id="SJSL01000001">
    <property type="protein sequence ID" value="TCD03883.1"/>
    <property type="molecule type" value="Genomic_DNA"/>
</dbReference>
<dbReference type="InterPro" id="IPR013655">
    <property type="entry name" value="PAS_fold_3"/>
</dbReference>
<keyword evidence="3" id="KW-0804">Transcription</keyword>
<dbReference type="PANTHER" id="PTHR43280:SF28">
    <property type="entry name" value="HTH-TYPE TRANSCRIPTIONAL ACTIVATOR RHAS"/>
    <property type="match status" value="1"/>
</dbReference>
<feature type="domain" description="PAS" evidence="5">
    <location>
        <begin position="29"/>
        <end position="78"/>
    </location>
</feature>
<name>A0A4R0NV22_9SPHI</name>
<keyword evidence="2" id="KW-0238">DNA-binding</keyword>
<dbReference type="InterPro" id="IPR009057">
    <property type="entry name" value="Homeodomain-like_sf"/>
</dbReference>
<dbReference type="RefSeq" id="WP_131594916.1">
    <property type="nucleotide sequence ID" value="NZ_SJSL01000001.1"/>
</dbReference>
<sequence length="278" mass="31775">MEKLASHKTFDLEYFFQIAPDLLCITGFDGYFKKINPAVAKTLGYTDDELYAIPIANLIHSDDQELTAQKRAELTKGQSLLNFENRYLAKDGTIVWLSWTSVPVMRDQLIFGIAKNITFRKHVEEYDRISSILGMINEDHKKRFKKVTKLPLPSSSTRPKLDISESRAEGPTLSDQIWLDNFETIVRKRAGKLDLSLNIISDELALSQRQLFRHVDRILGITPNKLVRVIRLQLAWEAIASGKYGTIKEISNIAGYSSRSHFSKLFREVYGIHVSDLI</sequence>
<dbReference type="PANTHER" id="PTHR43280">
    <property type="entry name" value="ARAC-FAMILY TRANSCRIPTIONAL REGULATOR"/>
    <property type="match status" value="1"/>
</dbReference>
<dbReference type="GO" id="GO:0003700">
    <property type="term" value="F:DNA-binding transcription factor activity"/>
    <property type="evidence" value="ECO:0007669"/>
    <property type="project" value="InterPro"/>
</dbReference>
<dbReference type="GO" id="GO:0043565">
    <property type="term" value="F:sequence-specific DNA binding"/>
    <property type="evidence" value="ECO:0007669"/>
    <property type="project" value="InterPro"/>
</dbReference>
<proteinExistence type="predicted"/>
<evidence type="ECO:0000256" key="2">
    <source>
        <dbReference type="ARBA" id="ARBA00023125"/>
    </source>
</evidence>
<evidence type="ECO:0000256" key="1">
    <source>
        <dbReference type="ARBA" id="ARBA00023015"/>
    </source>
</evidence>
<protein>
    <submittedName>
        <fullName evidence="6">Helix-turn-helix domain-containing protein</fullName>
    </submittedName>
</protein>
<dbReference type="Gene3D" id="3.30.450.20">
    <property type="entry name" value="PAS domain"/>
    <property type="match status" value="1"/>
</dbReference>
<dbReference type="PROSITE" id="PS01124">
    <property type="entry name" value="HTH_ARAC_FAMILY_2"/>
    <property type="match status" value="1"/>
</dbReference>
<dbReference type="Pfam" id="PF12833">
    <property type="entry name" value="HTH_18"/>
    <property type="match status" value="1"/>
</dbReference>
<keyword evidence="1" id="KW-0805">Transcription regulation</keyword>
<dbReference type="AlphaFoldDB" id="A0A4R0NV22"/>
<dbReference type="SMART" id="SM00091">
    <property type="entry name" value="PAS"/>
    <property type="match status" value="1"/>
</dbReference>